<dbReference type="Pfam" id="PF24798">
    <property type="entry name" value="Ig-CFAP74_4th"/>
    <property type="match status" value="1"/>
</dbReference>
<evidence type="ECO:0000259" key="2">
    <source>
        <dbReference type="Pfam" id="PF24770"/>
    </source>
</evidence>
<feature type="compositionally biased region" description="Low complexity" evidence="1">
    <location>
        <begin position="799"/>
        <end position="810"/>
    </location>
</feature>
<dbReference type="InterPro" id="IPR056307">
    <property type="entry name" value="Ig-CFAP74_3rd"/>
</dbReference>
<dbReference type="PANTHER" id="PTHR22538:SF0">
    <property type="entry name" value="CILIA- AND FLAGELLA-ASSOCIATED PROTEIN 74"/>
    <property type="match status" value="1"/>
</dbReference>
<dbReference type="NCBIfam" id="NF012200">
    <property type="entry name" value="choice_anch_D"/>
    <property type="match status" value="1"/>
</dbReference>
<feature type="compositionally biased region" description="Acidic residues" evidence="1">
    <location>
        <begin position="818"/>
        <end position="835"/>
    </location>
</feature>
<feature type="compositionally biased region" description="Basic and acidic residues" evidence="1">
    <location>
        <begin position="1"/>
        <end position="11"/>
    </location>
</feature>
<evidence type="ECO:0000313" key="5">
    <source>
        <dbReference type="EMBL" id="KAJ8021759.1"/>
    </source>
</evidence>
<dbReference type="Gene3D" id="2.60.40.10">
    <property type="entry name" value="Immunoglobulins"/>
    <property type="match status" value="5"/>
</dbReference>
<organism evidence="5 6">
    <name type="scientific">Holothuria leucospilota</name>
    <name type="common">Black long sea cucumber</name>
    <name type="synonym">Mertensiothuria leucospilota</name>
    <dbReference type="NCBI Taxonomy" id="206669"/>
    <lineage>
        <taxon>Eukaryota</taxon>
        <taxon>Metazoa</taxon>
        <taxon>Echinodermata</taxon>
        <taxon>Eleutherozoa</taxon>
        <taxon>Echinozoa</taxon>
        <taxon>Holothuroidea</taxon>
        <taxon>Aspidochirotacea</taxon>
        <taxon>Aspidochirotida</taxon>
        <taxon>Holothuriidae</taxon>
        <taxon>Holothuria</taxon>
    </lineage>
</organism>
<dbReference type="Pfam" id="PF24770">
    <property type="entry name" value="Ig-CFAP74_2"/>
    <property type="match status" value="1"/>
</dbReference>
<feature type="compositionally biased region" description="Acidic residues" evidence="1">
    <location>
        <begin position="455"/>
        <end position="472"/>
    </location>
</feature>
<feature type="compositionally biased region" description="Polar residues" evidence="1">
    <location>
        <begin position="40"/>
        <end position="57"/>
    </location>
</feature>
<keyword evidence="5" id="KW-0969">Cilium</keyword>
<dbReference type="EMBL" id="JAIZAY010000021">
    <property type="protein sequence ID" value="KAJ8021759.1"/>
    <property type="molecule type" value="Genomic_DNA"/>
</dbReference>
<name>A0A9Q0YGT1_HOLLE</name>
<accession>A0A9Q0YGT1</accession>
<feature type="region of interest" description="Disordered" evidence="1">
    <location>
        <begin position="740"/>
        <end position="835"/>
    </location>
</feature>
<comment type="caution">
    <text evidence="5">The sequence shown here is derived from an EMBL/GenBank/DDBJ whole genome shotgun (WGS) entry which is preliminary data.</text>
</comment>
<feature type="compositionally biased region" description="Basic and acidic residues" evidence="1">
    <location>
        <begin position="779"/>
        <end position="792"/>
    </location>
</feature>
<dbReference type="Proteomes" id="UP001152320">
    <property type="component" value="Chromosome 21"/>
</dbReference>
<dbReference type="InterPro" id="IPR013783">
    <property type="entry name" value="Ig-like_fold"/>
</dbReference>
<feature type="compositionally biased region" description="Basic and acidic residues" evidence="1">
    <location>
        <begin position="251"/>
        <end position="278"/>
    </location>
</feature>
<feature type="region of interest" description="Disordered" evidence="1">
    <location>
        <begin position="449"/>
        <end position="474"/>
    </location>
</feature>
<gene>
    <name evidence="5" type="ORF">HOLleu_39051</name>
</gene>
<dbReference type="OrthoDB" id="545169at2759"/>
<evidence type="ECO:0000256" key="1">
    <source>
        <dbReference type="SAM" id="MobiDB-lite"/>
    </source>
</evidence>
<reference evidence="5" key="1">
    <citation type="submission" date="2021-10" db="EMBL/GenBank/DDBJ databases">
        <title>Tropical sea cucumber genome reveals ecological adaptation and Cuvierian tubules defense mechanism.</title>
        <authorList>
            <person name="Chen T."/>
        </authorList>
    </citation>
    <scope>NUCLEOTIDE SEQUENCE</scope>
    <source>
        <strain evidence="5">Nanhai2018</strain>
        <tissue evidence="5">Muscle</tissue>
    </source>
</reference>
<feature type="region of interest" description="Disordered" evidence="1">
    <location>
        <begin position="231"/>
        <end position="288"/>
    </location>
</feature>
<protein>
    <submittedName>
        <fullName evidence="5">Cilia- and flagella-associated protein 74</fullName>
    </submittedName>
</protein>
<feature type="region of interest" description="Disordered" evidence="1">
    <location>
        <begin position="1"/>
        <end position="61"/>
    </location>
</feature>
<feature type="region of interest" description="Disordered" evidence="1">
    <location>
        <begin position="1235"/>
        <end position="1300"/>
    </location>
</feature>
<evidence type="ECO:0000259" key="4">
    <source>
        <dbReference type="Pfam" id="PF24798"/>
    </source>
</evidence>
<feature type="compositionally biased region" description="Basic residues" evidence="1">
    <location>
        <begin position="1259"/>
        <end position="1275"/>
    </location>
</feature>
<dbReference type="Pfam" id="PF24771">
    <property type="entry name" value="Ig_CFAP74_1st"/>
    <property type="match status" value="1"/>
</dbReference>
<feature type="domain" description="CFAP74 third Ig-like" evidence="3">
    <location>
        <begin position="906"/>
        <end position="1018"/>
    </location>
</feature>
<dbReference type="InterPro" id="IPR056306">
    <property type="entry name" value="Ig-CFAP74_2nd"/>
</dbReference>
<dbReference type="InterPro" id="IPR056310">
    <property type="entry name" value="Ig-CFAP74_4th"/>
</dbReference>
<feature type="domain" description="CFAP74 fourth Ig-like" evidence="4">
    <location>
        <begin position="1024"/>
        <end position="1118"/>
    </location>
</feature>
<evidence type="ECO:0000313" key="6">
    <source>
        <dbReference type="Proteomes" id="UP001152320"/>
    </source>
</evidence>
<evidence type="ECO:0000259" key="3">
    <source>
        <dbReference type="Pfam" id="PF24778"/>
    </source>
</evidence>
<feature type="domain" description="CFAP74 second Ig-like" evidence="2">
    <location>
        <begin position="691"/>
        <end position="904"/>
    </location>
</feature>
<feature type="compositionally biased region" description="Basic residues" evidence="1">
    <location>
        <begin position="767"/>
        <end position="778"/>
    </location>
</feature>
<keyword evidence="5" id="KW-0966">Cell projection</keyword>
<dbReference type="PANTHER" id="PTHR22538">
    <property type="entry name" value="CILIA- AND FLAGELLA-ASSOCIATED PROTEIN 74"/>
    <property type="match status" value="1"/>
</dbReference>
<proteinExistence type="predicted"/>
<keyword evidence="5" id="KW-0282">Flagellum</keyword>
<keyword evidence="6" id="KW-1185">Reference proteome</keyword>
<sequence length="1752" mass="196307">MSHLSMRKDDQLPPPSTATEDMFASPDPTIHSITGGIATQGITPADNQSSQPGNTWMDSRIGVSEGNLDYENDVDMWSQSDDTSLTDDETLSDHDLELPVSDSEKFSRHERLRILALRRHIDGLSSEVVKKEHLVKTTREELKKCRTTIEALELEQEHIYQQIQESGDAGNTANVFRLESKHSKVCIELEAEREMEMQIMERLANVELELSKADLERGKFLLAEEELKEKEDKLNQERGQNAAARAKKEKQRADHALKRLKKRERDNSEALKERDRKQRQALSAARRSQETVAKYISETVSKVRQQKEVEEDRAKEHMDRRVSTLLKLKEDIKANRENLKALQARNKFLEKQAKVSEEKERQDLKKSGKNVEEVMLQKKRLRQFELDRKKYQTDQKQKQAALMASILEEERQMKKRQKMYPQLFPDPKREKSLHVAPLKKKPLKMLDQVVPKEEASDEEEEEKYGEEGEKEVEDIQEKEVTFAGVTEESSDEDDSYNLYRTSSYEGTEGGATMEGKLPEDLAQPEFEGLWNKAHKPYSVPKDEESTYTLNYPSKMEKEIMANALDKHRAGIVRKQVAAGREFKGHAFVSKPSIVHFKDFDVGKSYKKKIILTNVSYSVNFLKLVDLSEHLKDFVDLQFDPPGQMSAGMSCEMLVSFKPLINEDLFGEVQFLAQTGPLSVPVHCTTKKCDVSVDNDMIDFGVQVIGETLRRHITLINKGAKGTNFEFVKITGMKQPTILSVGTSLGRMTTAEESVKPETAPEEETKTKGKGKKRGKNKKKSEAPRSPREEKQPPKPPDAKSPQPEQQVQQGEETKETPETEEQPQDEEIDEDEEWMDEEDTAAGLDGMKIGEITGGEIAPFGSIKLEAIYQPTVPGKVDVDCEIRFSDEDSESIPIKLYANAIDVPVWVERKNVDLKICMFDRLYQDAIIINNRATTALRLTMEVCKELRNHLELLPKTAYIQAQSQFSVQMKFLPRHNLIEEAGECFDKETGVMEAPMTIRVADQTAPVPFTVHAVVTSSDLEFNQTNLDFGYCTIHESVIYTVQLTNKSILSQKFGFVNLPEYVAVQPNDGFGTLLPSETIAIDIIFSAQKAKEYKFDLTCKSGINRDFKLSCKAVGVHTPLELSHSVIHFAATALEDTSIASFYIINSHTDPNEFTHPVPRVGHGPVAPVGPTSFEFVVPEEAPLSIYPSVGTIKPGEKTCVSVKFSPHLSDAEIREEAVKLATRNLEAKARQEFEEEQAARKSGTNVAEDLEEKKNKKAGKKPKSPGLKGKHSPSLLGPREVVPPKPEDISPDSDDYAAGRSSLLRQFASRFNSFSIPCFVASGVPGDPGTLPFDVNNTLYIHVHCPEVKPSLVVISNHGRPVTDFGEVSIGQRVIKTITIQNIADTTINLQQSVLNCHGPFQILNAIRNLPPDATHTLVVAFEPIQAEAFYEVLDIKCPTSTLGIVLKGQGLQPAVKVSVTDGILDLGYVLAEEEHTEVFKLENSSSFAIDYKINLDSLTGHKVENRAELPVFIERDHRHRFDIGPANFNGRSVFDCVPCEGTLEPGKKVDIAVTFRPDHPSELFADVARIELFGKQEGYVLQLKGAAKTKIMYLRGGDEIAPRVESLNITPEIEEFGIPGEAAQAPPVPVLLSFRALAGDEEIQPSVRELHVGCVRTMAVSQKKNGEFFIDNLNTVTVLGFQIEPVKGMVDAGNTKKITFTWSPPKGHDPNMPIESSIILNLKGDVLERYNILLHAMVVTKEQEGLP</sequence>
<dbReference type="Pfam" id="PF24778">
    <property type="entry name" value="Ig-CFAP74_3rd"/>
    <property type="match status" value="1"/>
</dbReference>